<dbReference type="AlphaFoldDB" id="A0A223I196"/>
<evidence type="ECO:0000313" key="1">
    <source>
        <dbReference type="EMBL" id="AST58275.1"/>
    </source>
</evidence>
<keyword evidence="1" id="KW-0456">Lyase</keyword>
<dbReference type="EMBL" id="CP016893">
    <property type="protein sequence ID" value="AST58275.1"/>
    <property type="molecule type" value="Genomic_DNA"/>
</dbReference>
<proteinExistence type="predicted"/>
<name>A0A223I196_THETR</name>
<dbReference type="RefSeq" id="WP_094397647.1">
    <property type="nucleotide sequence ID" value="NZ_CP016893.1"/>
</dbReference>
<dbReference type="Proteomes" id="UP000214975">
    <property type="component" value="Chromosome"/>
</dbReference>
<dbReference type="InterPro" id="IPR011989">
    <property type="entry name" value="ARM-like"/>
</dbReference>
<sequence>MRYICPNCFKIADIGDEKCQKCGYDFKNIANDDYSRKLITALNHPDYNVQYMAAKIIGELKIKEAKNALIEFLKKDKKNKDPYIEQAVVAALGEIGDKTAYDYIYNNIDNFSILTKNIALIALEKIKSRFN</sequence>
<dbReference type="Pfam" id="PF13646">
    <property type="entry name" value="HEAT_2"/>
    <property type="match status" value="1"/>
</dbReference>
<gene>
    <name evidence="1" type="ORF">Thert_02369</name>
</gene>
<dbReference type="Gene3D" id="1.25.10.10">
    <property type="entry name" value="Leucine-rich Repeat Variant"/>
    <property type="match status" value="1"/>
</dbReference>
<evidence type="ECO:0000313" key="2">
    <source>
        <dbReference type="Proteomes" id="UP000214975"/>
    </source>
</evidence>
<dbReference type="InterPro" id="IPR016024">
    <property type="entry name" value="ARM-type_fold"/>
</dbReference>
<protein>
    <submittedName>
        <fullName evidence="1">PBS lyase HEAT domain protein repeat-containing protein</fullName>
    </submittedName>
</protein>
<organism evidence="1 2">
    <name type="scientific">Thermoanaerobacterium thermosaccharolyticum</name>
    <name type="common">Clostridium thermosaccharolyticum</name>
    <dbReference type="NCBI Taxonomy" id="1517"/>
    <lineage>
        <taxon>Bacteria</taxon>
        <taxon>Bacillati</taxon>
        <taxon>Bacillota</taxon>
        <taxon>Clostridia</taxon>
        <taxon>Thermoanaerobacterales</taxon>
        <taxon>Thermoanaerobacteraceae</taxon>
        <taxon>Thermoanaerobacterium</taxon>
    </lineage>
</organism>
<dbReference type="SUPFAM" id="SSF48371">
    <property type="entry name" value="ARM repeat"/>
    <property type="match status" value="1"/>
</dbReference>
<accession>A0A223I196</accession>
<reference evidence="1 2" key="1">
    <citation type="submission" date="2016-08" db="EMBL/GenBank/DDBJ databases">
        <title>A novel genetic cassette of butanologenic Thermoanaerobacterium thermosaccharolyticum that directly convert cellulose to butanol.</title>
        <authorList>
            <person name="Li T."/>
            <person name="He J."/>
        </authorList>
    </citation>
    <scope>NUCLEOTIDE SEQUENCE [LARGE SCALE GENOMIC DNA]</scope>
    <source>
        <strain evidence="1 2">TG57</strain>
    </source>
</reference>
<dbReference type="GO" id="GO:0016829">
    <property type="term" value="F:lyase activity"/>
    <property type="evidence" value="ECO:0007669"/>
    <property type="project" value="UniProtKB-KW"/>
</dbReference>